<keyword evidence="2" id="KW-0677">Repeat</keyword>
<dbReference type="GO" id="GO:0007165">
    <property type="term" value="P:signal transduction"/>
    <property type="evidence" value="ECO:0007669"/>
    <property type="project" value="InterPro"/>
</dbReference>
<keyword evidence="3" id="KW-0611">Plant defense</keyword>
<dbReference type="AlphaFoldDB" id="A0AA38F4V7"/>
<dbReference type="InterPro" id="IPR000157">
    <property type="entry name" value="TIR_dom"/>
</dbReference>
<feature type="domain" description="TIR" evidence="4">
    <location>
        <begin position="34"/>
        <end position="196"/>
    </location>
</feature>
<dbReference type="PROSITE" id="PS50104">
    <property type="entry name" value="TIR"/>
    <property type="match status" value="1"/>
</dbReference>
<evidence type="ECO:0000256" key="3">
    <source>
        <dbReference type="ARBA" id="ARBA00022821"/>
    </source>
</evidence>
<proteinExistence type="predicted"/>
<dbReference type="Pfam" id="PF23598">
    <property type="entry name" value="LRR_14"/>
    <property type="match status" value="1"/>
</dbReference>
<dbReference type="Pfam" id="PF00931">
    <property type="entry name" value="NB-ARC"/>
    <property type="match status" value="1"/>
</dbReference>
<evidence type="ECO:0000256" key="1">
    <source>
        <dbReference type="ARBA" id="ARBA00022614"/>
    </source>
</evidence>
<dbReference type="InterPro" id="IPR032675">
    <property type="entry name" value="LRR_dom_sf"/>
</dbReference>
<evidence type="ECO:0000313" key="5">
    <source>
        <dbReference type="EMBL" id="KAH9289105.1"/>
    </source>
</evidence>
<dbReference type="PRINTS" id="PR00364">
    <property type="entry name" value="DISEASERSIST"/>
</dbReference>
<dbReference type="SUPFAM" id="SSF52058">
    <property type="entry name" value="L domain-like"/>
    <property type="match status" value="2"/>
</dbReference>
<dbReference type="SUPFAM" id="SSF52200">
    <property type="entry name" value="Toll/Interleukin receptor TIR domain"/>
    <property type="match status" value="1"/>
</dbReference>
<reference evidence="5 6" key="1">
    <citation type="journal article" date="2021" name="Nat. Plants">
        <title>The Taxus genome provides insights into paclitaxel biosynthesis.</title>
        <authorList>
            <person name="Xiong X."/>
            <person name="Gou J."/>
            <person name="Liao Q."/>
            <person name="Li Y."/>
            <person name="Zhou Q."/>
            <person name="Bi G."/>
            <person name="Li C."/>
            <person name="Du R."/>
            <person name="Wang X."/>
            <person name="Sun T."/>
            <person name="Guo L."/>
            <person name="Liang H."/>
            <person name="Lu P."/>
            <person name="Wu Y."/>
            <person name="Zhang Z."/>
            <person name="Ro D.K."/>
            <person name="Shang Y."/>
            <person name="Huang S."/>
            <person name="Yan J."/>
        </authorList>
    </citation>
    <scope>NUCLEOTIDE SEQUENCE [LARGE SCALE GENOMIC DNA]</scope>
    <source>
        <strain evidence="5">Ta-2019</strain>
    </source>
</reference>
<dbReference type="InterPro" id="IPR042197">
    <property type="entry name" value="Apaf_helical"/>
</dbReference>
<keyword evidence="6" id="KW-1185">Reference proteome</keyword>
<dbReference type="Proteomes" id="UP000824469">
    <property type="component" value="Unassembled WGS sequence"/>
</dbReference>
<evidence type="ECO:0000259" key="4">
    <source>
        <dbReference type="PROSITE" id="PS50104"/>
    </source>
</evidence>
<dbReference type="Gene3D" id="3.40.50.300">
    <property type="entry name" value="P-loop containing nucleotide triphosphate hydrolases"/>
    <property type="match status" value="1"/>
</dbReference>
<dbReference type="InterPro" id="IPR035897">
    <property type="entry name" value="Toll_tir_struct_dom_sf"/>
</dbReference>
<feature type="non-terminal residue" evidence="5">
    <location>
        <position position="1"/>
    </location>
</feature>
<dbReference type="InterPro" id="IPR027417">
    <property type="entry name" value="P-loop_NTPase"/>
</dbReference>
<keyword evidence="1" id="KW-0433">Leucine-rich repeat</keyword>
<dbReference type="PANTHER" id="PTHR11017">
    <property type="entry name" value="LEUCINE-RICH REPEAT-CONTAINING PROTEIN"/>
    <property type="match status" value="1"/>
</dbReference>
<dbReference type="GO" id="GO:0006952">
    <property type="term" value="P:defense response"/>
    <property type="evidence" value="ECO:0007669"/>
    <property type="project" value="UniProtKB-KW"/>
</dbReference>
<dbReference type="Pfam" id="PF01582">
    <property type="entry name" value="TIR"/>
    <property type="match status" value="1"/>
</dbReference>
<dbReference type="SMART" id="SM00255">
    <property type="entry name" value="TIR"/>
    <property type="match status" value="1"/>
</dbReference>
<dbReference type="SUPFAM" id="SSF52540">
    <property type="entry name" value="P-loop containing nucleoside triphosphate hydrolases"/>
    <property type="match status" value="1"/>
</dbReference>
<organism evidence="5 6">
    <name type="scientific">Taxus chinensis</name>
    <name type="common">Chinese yew</name>
    <name type="synonym">Taxus wallichiana var. chinensis</name>
    <dbReference type="NCBI Taxonomy" id="29808"/>
    <lineage>
        <taxon>Eukaryota</taxon>
        <taxon>Viridiplantae</taxon>
        <taxon>Streptophyta</taxon>
        <taxon>Embryophyta</taxon>
        <taxon>Tracheophyta</taxon>
        <taxon>Spermatophyta</taxon>
        <taxon>Pinopsida</taxon>
        <taxon>Pinidae</taxon>
        <taxon>Conifers II</taxon>
        <taxon>Cupressales</taxon>
        <taxon>Taxaceae</taxon>
        <taxon>Taxus</taxon>
    </lineage>
</organism>
<dbReference type="Gene3D" id="3.40.50.10140">
    <property type="entry name" value="Toll/interleukin-1 receptor homology (TIR) domain"/>
    <property type="match status" value="1"/>
</dbReference>
<dbReference type="Gene3D" id="3.80.10.10">
    <property type="entry name" value="Ribonuclease Inhibitor"/>
    <property type="match status" value="3"/>
</dbReference>
<dbReference type="PANTHER" id="PTHR11017:SF385">
    <property type="entry name" value="DISEASE RESISTANCE PROTEIN (TIR-NBS-LRR CLASS)-RELATED"/>
    <property type="match status" value="1"/>
</dbReference>
<accession>A0AA38F4V7</accession>
<comment type="caution">
    <text evidence="5">The sequence shown here is derived from an EMBL/GenBank/DDBJ whole genome shotgun (WGS) entry which is preliminary data.</text>
</comment>
<gene>
    <name evidence="5" type="ORF">KI387_033222</name>
</gene>
<sequence>MASSSAASQDRTQLQYAFDQLAPYSASASAVNKAPYDVFVNHRGCDVKHQLASTIFHTLDLMGLRVFLDKEALEPGDVIPAELQHAITSSSLHIAIFSPNYAQSPWCLAELSFMLKTGIKIIPIFYHVKPSDLRSIDQGIGIYADAFSEHENKGKYILEKLEEWRIALNNISFHSGYMVCDSEDEGRVLKNIVKFVLGTVKLVPLEVAKHPVGLVELVQDFEGTTLQSDHTHQNAKIVGIVGMGGSGKTTLSKELFNRYSSSFERRSFIFDLRAEKNALHNKQKKLMQDLGVSNGLSFDCVEEGKNILANRLTSVRVLIVLDDVDHIDQLDALLPANINDLSSDSLVIVTSRELGVLTSWGISCNFRMPEMNWSHAEQLFCWHAFLQPFPAQSFESTVEKFLKACNGLPLSLKVLGAHLYGKKSRDYWESLLDKISRILPADIRQTLQVSYDALDKEEKEMFLDVACFFIGDKKSAAIAVWDGSGWSGLHGWETLFNKCLVESYKDEDQEEHIWMHDHLRDMGREIACMQSPYRLQDAAQILEIQKKSQEKILIRGIANSIDNFVPFKNHMLQPSILAWIKNSVTGCSRRRSKRHPSSLGLKILRVGSTKFRKEFAPLSEDLLWLCWYGFDRQRILPSWMSFRNLHVLELQDAYNLEELWADNVEPPLQLRNLTITDCHKLQSFPSSIGRLKHLKMISAHFAPAFHSLPDEFCGLQSLEHLQLRSYRCLSSLPAGFGDITNLRHVDLSRSLLKTLPVSFKQLINLEYLNLSYCKKLKLRLDTLENIKKLEYLNLDICWELEVLPREIINQTYLRNLSVMDTKLSYFPTNISRLTMLETLRIGSPLLTSLPTSIGNLSSLTTLGIEDCHQLECLPHTMELLNLLKEVHIKRCGIRELALGGDGSPHPDGNLMEIGTLPASICILKLMQCQILKEIKCIGGVINLQELEIWGCPTLDGLPSFASFASMETFSIRHCPKVQKIEGLEQCRSLKHFIADCPKVAKIEGLEKCRSLEELRVKTCWKVPGIQSLENLERLETLELSCESISALKPCIQSLKECPRLMSIGGRVVRFVMPILKSLALPKLSVMRFEKFEDWENIIPNSLEPAFLWYEEGNESENEESEGVLQFQSEFHGKRVSIIVSRK</sequence>
<dbReference type="InterPro" id="IPR058192">
    <property type="entry name" value="WHD_ROQ1-like"/>
</dbReference>
<dbReference type="Pfam" id="PF23282">
    <property type="entry name" value="WHD_ROQ1"/>
    <property type="match status" value="1"/>
</dbReference>
<dbReference type="SUPFAM" id="SSF46785">
    <property type="entry name" value="Winged helix' DNA-binding domain"/>
    <property type="match status" value="1"/>
</dbReference>
<dbReference type="InterPro" id="IPR036390">
    <property type="entry name" value="WH_DNA-bd_sf"/>
</dbReference>
<evidence type="ECO:0000313" key="6">
    <source>
        <dbReference type="Proteomes" id="UP000824469"/>
    </source>
</evidence>
<name>A0AA38F4V7_TAXCH</name>
<dbReference type="GO" id="GO:0043531">
    <property type="term" value="F:ADP binding"/>
    <property type="evidence" value="ECO:0007669"/>
    <property type="project" value="InterPro"/>
</dbReference>
<dbReference type="InterPro" id="IPR055414">
    <property type="entry name" value="LRR_R13L4/SHOC2-like"/>
</dbReference>
<protein>
    <recommendedName>
        <fullName evidence="4">TIR domain-containing protein</fullName>
    </recommendedName>
</protein>
<dbReference type="EMBL" id="JAHRHJ020003813">
    <property type="protein sequence ID" value="KAH9289105.1"/>
    <property type="molecule type" value="Genomic_DNA"/>
</dbReference>
<dbReference type="InterPro" id="IPR044974">
    <property type="entry name" value="Disease_R_plants"/>
</dbReference>
<dbReference type="InterPro" id="IPR002182">
    <property type="entry name" value="NB-ARC"/>
</dbReference>
<dbReference type="GO" id="GO:0051707">
    <property type="term" value="P:response to other organism"/>
    <property type="evidence" value="ECO:0007669"/>
    <property type="project" value="UniProtKB-ARBA"/>
</dbReference>
<dbReference type="Gene3D" id="1.10.8.430">
    <property type="entry name" value="Helical domain of apoptotic protease-activating factors"/>
    <property type="match status" value="1"/>
</dbReference>
<evidence type="ECO:0000256" key="2">
    <source>
        <dbReference type="ARBA" id="ARBA00022737"/>
    </source>
</evidence>
<dbReference type="OMA" id="NILPCAM"/>